<dbReference type="AlphaFoldDB" id="A0A0N7JV81"/>
<dbReference type="PANTHER" id="PTHR42760:SF129">
    <property type="entry name" value="OXIDOREDUCTASE"/>
    <property type="match status" value="1"/>
</dbReference>
<dbReference type="RefSeq" id="WP_035998137.1">
    <property type="nucleotide sequence ID" value="NZ_CP012747.1"/>
</dbReference>
<sequence length="239" mass="24843">MEFEGTSVAIIGAHSGTGPAVVKAFVEKGARVTVGTLANSKGSKPALPGTIEVEVNTSDVESISRFFDKVEAEQGAVDVLVNVAPPIASGNALDFTPEEYRQVVEQELIGPILSMQEAARRMVPRGFGRIMSFISMSGKTGVHKHVAPFAAAKGGLVTFSRTLAAELAPTGVTVNTLATALFDVQVASMPDGSEVVKGIPVGRPGRSEEAAHAVLFLASKDAGYVTGETLNLSGGRFMD</sequence>
<gene>
    <name evidence="2" type="ORF">K788_0000479</name>
</gene>
<dbReference type="GeneID" id="69972188"/>
<dbReference type="PANTHER" id="PTHR42760">
    <property type="entry name" value="SHORT-CHAIN DEHYDROGENASES/REDUCTASES FAMILY MEMBER"/>
    <property type="match status" value="1"/>
</dbReference>
<organism evidence="2 3">
    <name type="scientific">Paraburkholderia caribensis MBA4</name>
    <dbReference type="NCBI Taxonomy" id="1323664"/>
    <lineage>
        <taxon>Bacteria</taxon>
        <taxon>Pseudomonadati</taxon>
        <taxon>Pseudomonadota</taxon>
        <taxon>Betaproteobacteria</taxon>
        <taxon>Burkholderiales</taxon>
        <taxon>Burkholderiaceae</taxon>
        <taxon>Paraburkholderia</taxon>
    </lineage>
</organism>
<evidence type="ECO:0000256" key="1">
    <source>
        <dbReference type="ARBA" id="ARBA00006484"/>
    </source>
</evidence>
<dbReference type="GO" id="GO:0030497">
    <property type="term" value="P:fatty acid elongation"/>
    <property type="evidence" value="ECO:0007669"/>
    <property type="project" value="TreeGrafter"/>
</dbReference>
<dbReference type="Gene3D" id="3.40.50.720">
    <property type="entry name" value="NAD(P)-binding Rossmann-like Domain"/>
    <property type="match status" value="1"/>
</dbReference>
<dbReference type="Pfam" id="PF13561">
    <property type="entry name" value="adh_short_C2"/>
    <property type="match status" value="1"/>
</dbReference>
<dbReference type="InterPro" id="IPR002347">
    <property type="entry name" value="SDR_fam"/>
</dbReference>
<dbReference type="EMBL" id="CP012747">
    <property type="protein sequence ID" value="ALL68477.1"/>
    <property type="molecule type" value="Genomic_DNA"/>
</dbReference>
<dbReference type="InterPro" id="IPR036291">
    <property type="entry name" value="NAD(P)-bd_dom_sf"/>
</dbReference>
<dbReference type="PRINTS" id="PR00080">
    <property type="entry name" value="SDRFAMILY"/>
</dbReference>
<accession>A0A0N7JV81</accession>
<name>A0A0N7JV81_9BURK</name>
<evidence type="ECO:0000313" key="2">
    <source>
        <dbReference type="EMBL" id="ALL68477.1"/>
    </source>
</evidence>
<dbReference type="GO" id="GO:0004316">
    <property type="term" value="F:3-oxoacyl-[acyl-carrier-protein] reductase (NADPH) activity"/>
    <property type="evidence" value="ECO:0007669"/>
    <property type="project" value="UniProtKB-EC"/>
</dbReference>
<dbReference type="SUPFAM" id="SSF51735">
    <property type="entry name" value="NAD(P)-binding Rossmann-fold domains"/>
    <property type="match status" value="1"/>
</dbReference>
<comment type="similarity">
    <text evidence="1">Belongs to the short-chain dehydrogenases/reductases (SDR) family.</text>
</comment>
<dbReference type="PRINTS" id="PR00081">
    <property type="entry name" value="GDHRDH"/>
</dbReference>
<reference evidence="2 3" key="1">
    <citation type="journal article" date="2014" name="Genome Announc.">
        <title>Draft Genome Sequence of the Haloacid-Degrading Burkholderia caribensis Strain MBA4.</title>
        <authorList>
            <person name="Pan Y."/>
            <person name="Kong K.F."/>
            <person name="Tsang J.S."/>
        </authorList>
    </citation>
    <scope>NUCLEOTIDE SEQUENCE [LARGE SCALE GENOMIC DNA]</scope>
    <source>
        <strain evidence="2 3">MBA4</strain>
    </source>
</reference>
<dbReference type="CDD" id="cd05233">
    <property type="entry name" value="SDR_c"/>
    <property type="match status" value="1"/>
</dbReference>
<protein>
    <submittedName>
        <fullName evidence="2">3-oxoacyl-[acyl-carrier protein] reductase</fullName>
        <ecNumber evidence="2">1.1.1.100</ecNumber>
    </submittedName>
</protein>
<dbReference type="EC" id="1.1.1.100" evidence="2"/>
<keyword evidence="2" id="KW-0560">Oxidoreductase</keyword>
<dbReference type="Proteomes" id="UP000019146">
    <property type="component" value="Chromosome 2"/>
</dbReference>
<dbReference type="KEGG" id="bcai:K788_0000479"/>
<evidence type="ECO:0000313" key="3">
    <source>
        <dbReference type="Proteomes" id="UP000019146"/>
    </source>
</evidence>
<proteinExistence type="inferred from homology"/>